<dbReference type="EMBL" id="FXZA01000003">
    <property type="protein sequence ID" value="SMX74319.1"/>
    <property type="molecule type" value="Genomic_DNA"/>
</dbReference>
<dbReference type="Gene3D" id="1.10.10.10">
    <property type="entry name" value="Winged helix-like DNA-binding domain superfamily/Winged helix DNA-binding domain"/>
    <property type="match status" value="1"/>
</dbReference>
<evidence type="ECO:0000313" key="3">
    <source>
        <dbReference type="EMBL" id="SMX74319.1"/>
    </source>
</evidence>
<dbReference type="PANTHER" id="PTHR33164:SF99">
    <property type="entry name" value="MARR FAMILY REGULATORY PROTEIN"/>
    <property type="match status" value="1"/>
</dbReference>
<accession>A0A2H1IGI7</accession>
<dbReference type="PANTHER" id="PTHR33164">
    <property type="entry name" value="TRANSCRIPTIONAL REGULATOR, MARR FAMILY"/>
    <property type="match status" value="1"/>
</dbReference>
<evidence type="ECO:0000256" key="1">
    <source>
        <dbReference type="SAM" id="MobiDB-lite"/>
    </source>
</evidence>
<dbReference type="GO" id="GO:0006950">
    <property type="term" value="P:response to stress"/>
    <property type="evidence" value="ECO:0007669"/>
    <property type="project" value="TreeGrafter"/>
</dbReference>
<proteinExistence type="predicted"/>
<dbReference type="Pfam" id="PF12802">
    <property type="entry name" value="MarR_2"/>
    <property type="match status" value="1"/>
</dbReference>
<dbReference type="GO" id="GO:0003700">
    <property type="term" value="F:DNA-binding transcription factor activity"/>
    <property type="evidence" value="ECO:0007669"/>
    <property type="project" value="InterPro"/>
</dbReference>
<dbReference type="InterPro" id="IPR000835">
    <property type="entry name" value="HTH_MarR-typ"/>
</dbReference>
<dbReference type="AlphaFoldDB" id="A0A2H1IGI7"/>
<dbReference type="GO" id="GO:0003677">
    <property type="term" value="F:DNA binding"/>
    <property type="evidence" value="ECO:0007669"/>
    <property type="project" value="UniProtKB-KW"/>
</dbReference>
<dbReference type="InterPro" id="IPR039422">
    <property type="entry name" value="MarR/SlyA-like"/>
</dbReference>
<feature type="domain" description="HTH marR-type" evidence="2">
    <location>
        <begin position="25"/>
        <end position="161"/>
    </location>
</feature>
<dbReference type="RefSeq" id="WP_101554182.1">
    <property type="nucleotide sequence ID" value="NZ_FXZA01000003.1"/>
</dbReference>
<dbReference type="SUPFAM" id="SSF46785">
    <property type="entry name" value="Winged helix' DNA-binding domain"/>
    <property type="match status" value="1"/>
</dbReference>
<reference evidence="3 4" key="1">
    <citation type="submission" date="2017-03" db="EMBL/GenBank/DDBJ databases">
        <authorList>
            <person name="Afonso C.L."/>
            <person name="Miller P.J."/>
            <person name="Scott M.A."/>
            <person name="Spackman E."/>
            <person name="Goraichik I."/>
            <person name="Dimitrov K.M."/>
            <person name="Suarez D.L."/>
            <person name="Swayne D.E."/>
        </authorList>
    </citation>
    <scope>NUCLEOTIDE SEQUENCE [LARGE SCALE GENOMIC DNA]</scope>
    <source>
        <strain evidence="3 4">Mu101</strain>
    </source>
</reference>
<sequence>MSSPASSATERNPQDSDTPTFTADELEIWSSVATLLEWLPAALDAQMQRDSQISHFEYGILFALSQADEASLSMKELAGFANSTLSRLSRAVARLERQGWVTRRPDPEDGRTTIASLTDSGLATMRAAAPEHVAFVRRVVFESLTPAQARTLGRASRRITSAIREDGGWRPQ</sequence>
<evidence type="ECO:0000313" key="4">
    <source>
        <dbReference type="Proteomes" id="UP000234498"/>
    </source>
</evidence>
<dbReference type="PROSITE" id="PS50995">
    <property type="entry name" value="HTH_MARR_2"/>
    <property type="match status" value="1"/>
</dbReference>
<evidence type="ECO:0000259" key="2">
    <source>
        <dbReference type="PROSITE" id="PS50995"/>
    </source>
</evidence>
<gene>
    <name evidence="3" type="ORF">BLIN101_01183</name>
</gene>
<organism evidence="3 4">
    <name type="scientific">Brevibacterium linens</name>
    <dbReference type="NCBI Taxonomy" id="1703"/>
    <lineage>
        <taxon>Bacteria</taxon>
        <taxon>Bacillati</taxon>
        <taxon>Actinomycetota</taxon>
        <taxon>Actinomycetes</taxon>
        <taxon>Micrococcales</taxon>
        <taxon>Brevibacteriaceae</taxon>
        <taxon>Brevibacterium</taxon>
    </lineage>
</organism>
<dbReference type="Proteomes" id="UP000234498">
    <property type="component" value="Unassembled WGS sequence"/>
</dbReference>
<dbReference type="SMART" id="SM00347">
    <property type="entry name" value="HTH_MARR"/>
    <property type="match status" value="1"/>
</dbReference>
<dbReference type="OrthoDB" id="8635520at2"/>
<name>A0A2H1IGI7_BRELN</name>
<dbReference type="InterPro" id="IPR036390">
    <property type="entry name" value="WH_DNA-bd_sf"/>
</dbReference>
<keyword evidence="3" id="KW-0238">DNA-binding</keyword>
<dbReference type="InterPro" id="IPR036388">
    <property type="entry name" value="WH-like_DNA-bd_sf"/>
</dbReference>
<protein>
    <submittedName>
        <fullName evidence="3">DNA-binding transcriptional regulator, MarR family</fullName>
    </submittedName>
</protein>
<feature type="region of interest" description="Disordered" evidence="1">
    <location>
        <begin position="1"/>
        <end position="20"/>
    </location>
</feature>